<dbReference type="Gene3D" id="3.30.2350.10">
    <property type="entry name" value="Pseudouridine synthase"/>
    <property type="match status" value="1"/>
</dbReference>
<keyword evidence="3" id="KW-0413">Isomerase</keyword>
<evidence type="ECO:0000259" key="4">
    <source>
        <dbReference type="Pfam" id="PF00849"/>
    </source>
</evidence>
<dbReference type="NCBIfam" id="TIGR00005">
    <property type="entry name" value="rluA_subfam"/>
    <property type="match status" value="1"/>
</dbReference>
<dbReference type="RefSeq" id="WP_129004261.1">
    <property type="nucleotide sequence ID" value="NZ_SDHZ01000002.1"/>
</dbReference>
<proteinExistence type="inferred from homology"/>
<dbReference type="PANTHER" id="PTHR21600">
    <property type="entry name" value="MITOCHONDRIAL RNA PSEUDOURIDINE SYNTHASE"/>
    <property type="match status" value="1"/>
</dbReference>
<name>A0A4Q1D5F9_9BACT</name>
<keyword evidence="6" id="KW-1185">Reference proteome</keyword>
<comment type="function">
    <text evidence="3">Responsible for synthesis of pseudouridine from uracil.</text>
</comment>
<evidence type="ECO:0000256" key="3">
    <source>
        <dbReference type="RuleBase" id="RU362028"/>
    </source>
</evidence>
<dbReference type="InterPro" id="IPR020103">
    <property type="entry name" value="PsdUridine_synth_cat_dom_sf"/>
</dbReference>
<protein>
    <recommendedName>
        <fullName evidence="3">Pseudouridine synthase</fullName>
        <ecNumber evidence="3">5.4.99.-</ecNumber>
    </recommendedName>
</protein>
<dbReference type="InterPro" id="IPR006224">
    <property type="entry name" value="PsdUridine_synth_RluA-like_CS"/>
</dbReference>
<gene>
    <name evidence="5" type="ORF">ESB13_13905</name>
</gene>
<comment type="similarity">
    <text evidence="1 3">Belongs to the pseudouridine synthase RluA family.</text>
</comment>
<dbReference type="CDD" id="cd02869">
    <property type="entry name" value="PseudoU_synth_RluA_like"/>
    <property type="match status" value="1"/>
</dbReference>
<feature type="domain" description="Pseudouridine synthase RsuA/RluA-like" evidence="4">
    <location>
        <begin position="21"/>
        <end position="165"/>
    </location>
</feature>
<comment type="caution">
    <text evidence="5">The sequence shown here is derived from an EMBL/GenBank/DDBJ whole genome shotgun (WGS) entry which is preliminary data.</text>
</comment>
<dbReference type="InterPro" id="IPR050188">
    <property type="entry name" value="RluA_PseudoU_synthase"/>
</dbReference>
<evidence type="ECO:0000313" key="5">
    <source>
        <dbReference type="EMBL" id="RXK83206.1"/>
    </source>
</evidence>
<dbReference type="Proteomes" id="UP000290545">
    <property type="component" value="Unassembled WGS sequence"/>
</dbReference>
<dbReference type="GO" id="GO:0009982">
    <property type="term" value="F:pseudouridine synthase activity"/>
    <property type="evidence" value="ECO:0007669"/>
    <property type="project" value="InterPro"/>
</dbReference>
<dbReference type="AlphaFoldDB" id="A0A4Q1D5F9"/>
<evidence type="ECO:0000313" key="6">
    <source>
        <dbReference type="Proteomes" id="UP000290545"/>
    </source>
</evidence>
<organism evidence="5 6">
    <name type="scientific">Filimonas effusa</name>
    <dbReference type="NCBI Taxonomy" id="2508721"/>
    <lineage>
        <taxon>Bacteria</taxon>
        <taxon>Pseudomonadati</taxon>
        <taxon>Bacteroidota</taxon>
        <taxon>Chitinophagia</taxon>
        <taxon>Chitinophagales</taxon>
        <taxon>Chitinophagaceae</taxon>
        <taxon>Filimonas</taxon>
    </lineage>
</organism>
<dbReference type="SUPFAM" id="SSF55120">
    <property type="entry name" value="Pseudouridine synthase"/>
    <property type="match status" value="1"/>
</dbReference>
<evidence type="ECO:0000256" key="2">
    <source>
        <dbReference type="PIRSR" id="PIRSR606225-1"/>
    </source>
</evidence>
<dbReference type="GO" id="GO:0003723">
    <property type="term" value="F:RNA binding"/>
    <property type="evidence" value="ECO:0007669"/>
    <property type="project" value="InterPro"/>
</dbReference>
<evidence type="ECO:0000256" key="1">
    <source>
        <dbReference type="ARBA" id="ARBA00010876"/>
    </source>
</evidence>
<dbReference type="InterPro" id="IPR006225">
    <property type="entry name" value="PsdUridine_synth_RluC/D"/>
</dbReference>
<accession>A0A4Q1D5F9</accession>
<reference evidence="5 6" key="1">
    <citation type="submission" date="2019-01" db="EMBL/GenBank/DDBJ databases">
        <title>Filimonas sp. strain TTM-71.</title>
        <authorList>
            <person name="Chen W.-M."/>
        </authorList>
    </citation>
    <scope>NUCLEOTIDE SEQUENCE [LARGE SCALE GENOMIC DNA]</scope>
    <source>
        <strain evidence="5 6">TTM-71</strain>
    </source>
</reference>
<dbReference type="InterPro" id="IPR006145">
    <property type="entry name" value="PsdUridine_synth_RsuA/RluA"/>
</dbReference>
<dbReference type="PROSITE" id="PS01129">
    <property type="entry name" value="PSI_RLU"/>
    <property type="match status" value="1"/>
</dbReference>
<dbReference type="OrthoDB" id="9807829at2"/>
<dbReference type="PANTHER" id="PTHR21600:SF87">
    <property type="entry name" value="RNA PSEUDOURIDYLATE SYNTHASE DOMAIN-CONTAINING PROTEIN 1"/>
    <property type="match status" value="1"/>
</dbReference>
<feature type="active site" evidence="2">
    <location>
        <position position="61"/>
    </location>
</feature>
<dbReference type="EMBL" id="SDHZ01000002">
    <property type="protein sequence ID" value="RXK83206.1"/>
    <property type="molecule type" value="Genomic_DNA"/>
</dbReference>
<dbReference type="Pfam" id="PF00849">
    <property type="entry name" value="PseudoU_synth_2"/>
    <property type="match status" value="1"/>
</dbReference>
<sequence length="246" mass="27927">MPDQYLPHPLKPEIIFENDAFVAINKPSGLLSVPDRKQSEVSLKDLLLKKYGSIFTVHRLDKDTSGVIVFAKDEAAHKQLSALFEGRDVEKYYQGLVYGIPAHEEGSVNAPIAEHPANNGKMITHSKGKASLTDYKILEKFRLYSWLEFRIHTGRTHQIRVHMQHQGNSIVCDELYSDGTPLLLSSIKKKFNLSKKEDEERPLLNRLALHSHLLKFEFDGEAITLEAPLPKDLRAALQQLEKHNKG</sequence>
<dbReference type="GO" id="GO:0000455">
    <property type="term" value="P:enzyme-directed rRNA pseudouridine synthesis"/>
    <property type="evidence" value="ECO:0007669"/>
    <property type="project" value="TreeGrafter"/>
</dbReference>
<comment type="catalytic activity">
    <reaction evidence="3">
        <text>a uridine in RNA = a pseudouridine in RNA</text>
        <dbReference type="Rhea" id="RHEA:48348"/>
        <dbReference type="Rhea" id="RHEA-COMP:12068"/>
        <dbReference type="Rhea" id="RHEA-COMP:12069"/>
        <dbReference type="ChEBI" id="CHEBI:65314"/>
        <dbReference type="ChEBI" id="CHEBI:65315"/>
    </reaction>
</comment>
<dbReference type="EC" id="5.4.99.-" evidence="3"/>
<dbReference type="GO" id="GO:0140098">
    <property type="term" value="F:catalytic activity, acting on RNA"/>
    <property type="evidence" value="ECO:0007669"/>
    <property type="project" value="UniProtKB-ARBA"/>
</dbReference>